<organism evidence="4">
    <name type="scientific">Anisakis simplex</name>
    <name type="common">Herring worm</name>
    <dbReference type="NCBI Taxonomy" id="6269"/>
    <lineage>
        <taxon>Eukaryota</taxon>
        <taxon>Metazoa</taxon>
        <taxon>Ecdysozoa</taxon>
        <taxon>Nematoda</taxon>
        <taxon>Chromadorea</taxon>
        <taxon>Rhabditida</taxon>
        <taxon>Spirurina</taxon>
        <taxon>Ascaridomorpha</taxon>
        <taxon>Ascaridoidea</taxon>
        <taxon>Anisakidae</taxon>
        <taxon>Anisakis</taxon>
        <taxon>Anisakis simplex complex</taxon>
    </lineage>
</organism>
<reference evidence="2 3" key="2">
    <citation type="submission" date="2018-11" db="EMBL/GenBank/DDBJ databases">
        <authorList>
            <consortium name="Pathogen Informatics"/>
        </authorList>
    </citation>
    <scope>NUCLEOTIDE SEQUENCE [LARGE SCALE GENOMIC DNA]</scope>
</reference>
<evidence type="ECO:0000313" key="2">
    <source>
        <dbReference type="EMBL" id="VDK59564.1"/>
    </source>
</evidence>
<proteinExistence type="predicted"/>
<dbReference type="OrthoDB" id="5849570at2759"/>
<name>A0A0M3K9S7_ANISI</name>
<feature type="compositionally biased region" description="Polar residues" evidence="1">
    <location>
        <begin position="1"/>
        <end position="22"/>
    </location>
</feature>
<dbReference type="AlphaFoldDB" id="A0A0M3K9S7"/>
<evidence type="ECO:0000313" key="4">
    <source>
        <dbReference type="WBParaSite" id="ASIM_0001772201-mRNA-1"/>
    </source>
</evidence>
<dbReference type="WBParaSite" id="ASIM_0001772201-mRNA-1">
    <property type="protein sequence ID" value="ASIM_0001772201-mRNA-1"/>
    <property type="gene ID" value="ASIM_0001772201"/>
</dbReference>
<keyword evidence="3" id="KW-1185">Reference proteome</keyword>
<dbReference type="EMBL" id="UYRR01033764">
    <property type="protein sequence ID" value="VDK59564.1"/>
    <property type="molecule type" value="Genomic_DNA"/>
</dbReference>
<gene>
    <name evidence="2" type="ORF">ASIM_LOCUS17125</name>
</gene>
<feature type="compositionally biased region" description="Polar residues" evidence="1">
    <location>
        <begin position="55"/>
        <end position="65"/>
    </location>
</feature>
<reference evidence="4" key="1">
    <citation type="submission" date="2017-02" db="UniProtKB">
        <authorList>
            <consortium name="WormBaseParasite"/>
        </authorList>
    </citation>
    <scope>IDENTIFICATION</scope>
</reference>
<feature type="region of interest" description="Disordered" evidence="1">
    <location>
        <begin position="1"/>
        <end position="65"/>
    </location>
</feature>
<accession>A0A0M3K9S7</accession>
<dbReference type="Proteomes" id="UP000267096">
    <property type="component" value="Unassembled WGS sequence"/>
</dbReference>
<feature type="region of interest" description="Disordered" evidence="1">
    <location>
        <begin position="194"/>
        <end position="214"/>
    </location>
</feature>
<evidence type="ECO:0000313" key="3">
    <source>
        <dbReference type="Proteomes" id="UP000267096"/>
    </source>
</evidence>
<evidence type="ECO:0000256" key="1">
    <source>
        <dbReference type="SAM" id="MobiDB-lite"/>
    </source>
</evidence>
<protein>
    <submittedName>
        <fullName evidence="4">SH2 domain-containing protein</fullName>
    </submittedName>
</protein>
<sequence>MASQSGGEVSSSLAQPQKQFRSSNDEREESYRGQQIEPHSARRTSVKGGYPKSILKQSTCSDCRNDHTSTNALNEAINVRSDIYDEYPQNLPYNINTNSSSDINSSPNISEYERIRSTFNVSDYNINDVPFEMLSEQEKLQIMHENLRKQRQRPVTMHNQYPKTSFSGPFFRLEQTEPVCRQRSQSVAPLLTVKEPSDDNHLHSSRKQSSSKFDIHIRNSHPDFYYSSQPSIDRQRFNNSTQTSISDLELQQNQHFNNERYTEGYRDDRANVVYWPPPQSSQHTRPPSTFTKNITDPERINEYRRQKQLELEALQRRNEQNMIYRQKQSHSVETQHKHDFERPQSNMPLKDDTGLMSSIRDLSSPNERIHLRNLNFSPSERDVQIDDSQEAELANLNAQQVYVFETKPISPSLSNENQSLTTHDSLYSPTVGTWKRTYVVDSMEPNAKNEIINSNELLERERFDVDLLKCIININTSSFPVTD</sequence>